<keyword evidence="2" id="KW-1185">Reference proteome</keyword>
<feature type="non-terminal residue" evidence="1">
    <location>
        <position position="1"/>
    </location>
</feature>
<dbReference type="AlphaFoldDB" id="A0A9P4U2F0"/>
<sequence length="123" mass="13809">VYFTQPRGPPHEAIALVPAQLTDQDGGRFYHVKGAVSMGMEYECRPGYKFGLSKSYKDKVYQFQLPKSYVPNFEQIASTRPPPYDPRALTESVPGPPVRDCATWVAEVLEEIRALLRYDGLAA</sequence>
<comment type="caution">
    <text evidence="1">The sequence shown here is derived from an EMBL/GenBank/DDBJ whole genome shotgun (WGS) entry which is preliminary data.</text>
</comment>
<gene>
    <name evidence="1" type="ORF">EJ08DRAFT_582665</name>
</gene>
<evidence type="ECO:0000313" key="1">
    <source>
        <dbReference type="EMBL" id="KAF2433943.1"/>
    </source>
</evidence>
<organism evidence="1 2">
    <name type="scientific">Tothia fuscella</name>
    <dbReference type="NCBI Taxonomy" id="1048955"/>
    <lineage>
        <taxon>Eukaryota</taxon>
        <taxon>Fungi</taxon>
        <taxon>Dikarya</taxon>
        <taxon>Ascomycota</taxon>
        <taxon>Pezizomycotina</taxon>
        <taxon>Dothideomycetes</taxon>
        <taxon>Pleosporomycetidae</taxon>
        <taxon>Venturiales</taxon>
        <taxon>Cylindrosympodiaceae</taxon>
        <taxon>Tothia</taxon>
    </lineage>
</organism>
<dbReference type="EMBL" id="MU007018">
    <property type="protein sequence ID" value="KAF2433943.1"/>
    <property type="molecule type" value="Genomic_DNA"/>
</dbReference>
<dbReference type="Proteomes" id="UP000800235">
    <property type="component" value="Unassembled WGS sequence"/>
</dbReference>
<dbReference type="InterPro" id="IPR046670">
    <property type="entry name" value="DUF6540"/>
</dbReference>
<name>A0A9P4U2F0_9PEZI</name>
<dbReference type="OrthoDB" id="4232264at2759"/>
<protein>
    <submittedName>
        <fullName evidence="1">Uncharacterized protein</fullName>
    </submittedName>
</protein>
<evidence type="ECO:0000313" key="2">
    <source>
        <dbReference type="Proteomes" id="UP000800235"/>
    </source>
</evidence>
<reference evidence="1" key="1">
    <citation type="journal article" date="2020" name="Stud. Mycol.">
        <title>101 Dothideomycetes genomes: a test case for predicting lifestyles and emergence of pathogens.</title>
        <authorList>
            <person name="Haridas S."/>
            <person name="Albert R."/>
            <person name="Binder M."/>
            <person name="Bloem J."/>
            <person name="Labutti K."/>
            <person name="Salamov A."/>
            <person name="Andreopoulos B."/>
            <person name="Baker S."/>
            <person name="Barry K."/>
            <person name="Bills G."/>
            <person name="Bluhm B."/>
            <person name="Cannon C."/>
            <person name="Castanera R."/>
            <person name="Culley D."/>
            <person name="Daum C."/>
            <person name="Ezra D."/>
            <person name="Gonzalez J."/>
            <person name="Henrissat B."/>
            <person name="Kuo A."/>
            <person name="Liang C."/>
            <person name="Lipzen A."/>
            <person name="Lutzoni F."/>
            <person name="Magnuson J."/>
            <person name="Mondo S."/>
            <person name="Nolan M."/>
            <person name="Ohm R."/>
            <person name="Pangilinan J."/>
            <person name="Park H.-J."/>
            <person name="Ramirez L."/>
            <person name="Alfaro M."/>
            <person name="Sun H."/>
            <person name="Tritt A."/>
            <person name="Yoshinaga Y."/>
            <person name="Zwiers L.-H."/>
            <person name="Turgeon B."/>
            <person name="Goodwin S."/>
            <person name="Spatafora J."/>
            <person name="Crous P."/>
            <person name="Grigoriev I."/>
        </authorList>
    </citation>
    <scope>NUCLEOTIDE SEQUENCE</scope>
    <source>
        <strain evidence="1">CBS 130266</strain>
    </source>
</reference>
<accession>A0A9P4U2F0</accession>
<dbReference type="Pfam" id="PF20174">
    <property type="entry name" value="DUF6540"/>
    <property type="match status" value="1"/>
</dbReference>
<proteinExistence type="predicted"/>